<accession>A0A7C8ZCQ4</accession>
<dbReference type="EMBL" id="GISG01115658">
    <property type="protein sequence ID" value="MBA4639859.1"/>
    <property type="molecule type" value="Transcribed_RNA"/>
</dbReference>
<reference evidence="1" key="1">
    <citation type="journal article" date="2013" name="J. Plant Res.">
        <title>Effect of fungi and light on seed germination of three Opuntia species from semiarid lands of central Mexico.</title>
        <authorList>
            <person name="Delgado-Sanchez P."/>
            <person name="Jimenez-Bremont J.F."/>
            <person name="Guerrero-Gonzalez Mde L."/>
            <person name="Flores J."/>
        </authorList>
    </citation>
    <scope>NUCLEOTIDE SEQUENCE</scope>
    <source>
        <tissue evidence="1">Cladode</tissue>
    </source>
</reference>
<proteinExistence type="predicted"/>
<reference evidence="1" key="2">
    <citation type="submission" date="2020-07" db="EMBL/GenBank/DDBJ databases">
        <authorList>
            <person name="Vera ALvarez R."/>
            <person name="Arias-Moreno D.M."/>
            <person name="Jimenez-Jacinto V."/>
            <person name="Jimenez-Bremont J.F."/>
            <person name="Swaminathan K."/>
            <person name="Moose S.P."/>
            <person name="Guerrero-Gonzalez M.L."/>
            <person name="Marino-Ramirez L."/>
            <person name="Landsman D."/>
            <person name="Rodriguez-Kessler M."/>
            <person name="Delgado-Sanchez P."/>
        </authorList>
    </citation>
    <scope>NUCLEOTIDE SEQUENCE</scope>
    <source>
        <tissue evidence="1">Cladode</tissue>
    </source>
</reference>
<sequence>MAHCYKLYTQITSQCPTKIEDKGPLPYGSRIMNHATASLVEQSLYSQCTINILPPSPHLRITQMKLHKLRKSLQNLCRQLCYGIKTSPVNFNGPDNMLTKQIHKPIMQQLNRLD</sequence>
<organism evidence="1">
    <name type="scientific">Opuntia streptacantha</name>
    <name type="common">Prickly pear cactus</name>
    <name type="synonym">Opuntia cardona</name>
    <dbReference type="NCBI Taxonomy" id="393608"/>
    <lineage>
        <taxon>Eukaryota</taxon>
        <taxon>Viridiplantae</taxon>
        <taxon>Streptophyta</taxon>
        <taxon>Embryophyta</taxon>
        <taxon>Tracheophyta</taxon>
        <taxon>Spermatophyta</taxon>
        <taxon>Magnoliopsida</taxon>
        <taxon>eudicotyledons</taxon>
        <taxon>Gunneridae</taxon>
        <taxon>Pentapetalae</taxon>
        <taxon>Caryophyllales</taxon>
        <taxon>Cactineae</taxon>
        <taxon>Cactaceae</taxon>
        <taxon>Opuntioideae</taxon>
        <taxon>Opuntia</taxon>
    </lineage>
</organism>
<dbReference type="AlphaFoldDB" id="A0A7C8ZCQ4"/>
<evidence type="ECO:0000313" key="1">
    <source>
        <dbReference type="EMBL" id="MBA4639859.1"/>
    </source>
</evidence>
<protein>
    <submittedName>
        <fullName evidence="1">Uncharacterized protein</fullName>
    </submittedName>
</protein>
<name>A0A7C8ZCQ4_OPUST</name>